<evidence type="ECO:0000313" key="2">
    <source>
        <dbReference type="EMBL" id="GAA0179249.1"/>
    </source>
</evidence>
<dbReference type="GO" id="GO:0003824">
    <property type="term" value="F:catalytic activity"/>
    <property type="evidence" value="ECO:0007669"/>
    <property type="project" value="InterPro"/>
</dbReference>
<reference evidence="2 3" key="1">
    <citation type="submission" date="2024-01" db="EMBL/GenBank/DDBJ databases">
        <title>The complete chloroplast genome sequence of Lithospermum erythrorhizon: insights into the phylogenetic relationship among Boraginaceae species and the maternal lineages of purple gromwells.</title>
        <authorList>
            <person name="Okada T."/>
            <person name="Watanabe K."/>
        </authorList>
    </citation>
    <scope>NUCLEOTIDE SEQUENCE [LARGE SCALE GENOMIC DNA]</scope>
</reference>
<dbReference type="InterPro" id="IPR036691">
    <property type="entry name" value="Endo/exonu/phosph_ase_sf"/>
</dbReference>
<sequence>MHHLATGKCYYITVIYAACNVGDRRDLWKSIRGLAPASSPWMLMGDFNAITSSSEKMGGNEPNQLFMVEFNDYISDCNLEDVGYIGSTFTWTSGRVSERLDRVLCDQQCLNEFPLMHVRHLAKNYSDHSPLLLEIMLDTGQPRGSFRFQNMWLGRLEINED</sequence>
<dbReference type="AlphaFoldDB" id="A0AAV3RM15"/>
<keyword evidence="3" id="KW-1185">Reference proteome</keyword>
<proteinExistence type="predicted"/>
<comment type="caution">
    <text evidence="2">The sequence shown here is derived from an EMBL/GenBank/DDBJ whole genome shotgun (WGS) entry which is preliminary data.</text>
</comment>
<dbReference type="Pfam" id="PF03372">
    <property type="entry name" value="Exo_endo_phos"/>
    <property type="match status" value="1"/>
</dbReference>
<organism evidence="2 3">
    <name type="scientific">Lithospermum erythrorhizon</name>
    <name type="common">Purple gromwell</name>
    <name type="synonym">Lithospermum officinale var. erythrorhizon</name>
    <dbReference type="NCBI Taxonomy" id="34254"/>
    <lineage>
        <taxon>Eukaryota</taxon>
        <taxon>Viridiplantae</taxon>
        <taxon>Streptophyta</taxon>
        <taxon>Embryophyta</taxon>
        <taxon>Tracheophyta</taxon>
        <taxon>Spermatophyta</taxon>
        <taxon>Magnoliopsida</taxon>
        <taxon>eudicotyledons</taxon>
        <taxon>Gunneridae</taxon>
        <taxon>Pentapetalae</taxon>
        <taxon>asterids</taxon>
        <taxon>lamiids</taxon>
        <taxon>Boraginales</taxon>
        <taxon>Boraginaceae</taxon>
        <taxon>Boraginoideae</taxon>
        <taxon>Lithospermeae</taxon>
        <taxon>Lithospermum</taxon>
    </lineage>
</organism>
<dbReference type="PANTHER" id="PTHR33710:SF71">
    <property type="entry name" value="ENDONUCLEASE_EXONUCLEASE_PHOSPHATASE DOMAIN-CONTAINING PROTEIN"/>
    <property type="match status" value="1"/>
</dbReference>
<dbReference type="EMBL" id="BAABME010044373">
    <property type="protein sequence ID" value="GAA0179249.1"/>
    <property type="molecule type" value="Genomic_DNA"/>
</dbReference>
<dbReference type="PANTHER" id="PTHR33710">
    <property type="entry name" value="BNAC02G09200D PROTEIN"/>
    <property type="match status" value="1"/>
</dbReference>
<evidence type="ECO:0000313" key="3">
    <source>
        <dbReference type="Proteomes" id="UP001454036"/>
    </source>
</evidence>
<dbReference type="SUPFAM" id="SSF56219">
    <property type="entry name" value="DNase I-like"/>
    <property type="match status" value="1"/>
</dbReference>
<gene>
    <name evidence="2" type="ORF">LIER_44028</name>
</gene>
<evidence type="ECO:0000259" key="1">
    <source>
        <dbReference type="Pfam" id="PF03372"/>
    </source>
</evidence>
<dbReference type="InterPro" id="IPR005135">
    <property type="entry name" value="Endo/exonuclease/phosphatase"/>
</dbReference>
<dbReference type="Gene3D" id="3.60.10.10">
    <property type="entry name" value="Endonuclease/exonuclease/phosphatase"/>
    <property type="match status" value="1"/>
</dbReference>
<protein>
    <recommendedName>
        <fullName evidence="1">Endonuclease/exonuclease/phosphatase domain-containing protein</fullName>
    </recommendedName>
</protein>
<feature type="domain" description="Endonuclease/exonuclease/phosphatase" evidence="1">
    <location>
        <begin position="16"/>
        <end position="128"/>
    </location>
</feature>
<dbReference type="Proteomes" id="UP001454036">
    <property type="component" value="Unassembled WGS sequence"/>
</dbReference>
<accession>A0AAV3RM15</accession>
<name>A0AAV3RM15_LITER</name>